<organism evidence="1 2">
    <name type="scientific">Prevotella histicola F0411</name>
    <dbReference type="NCBI Taxonomy" id="857291"/>
    <lineage>
        <taxon>Bacteria</taxon>
        <taxon>Pseudomonadati</taxon>
        <taxon>Bacteroidota</taxon>
        <taxon>Bacteroidia</taxon>
        <taxon>Bacteroidales</taxon>
        <taxon>Prevotellaceae</taxon>
        <taxon>Prevotella</taxon>
    </lineage>
</organism>
<dbReference type="EMBL" id="AFXP01000020">
    <property type="protein sequence ID" value="EHG15574.1"/>
    <property type="molecule type" value="Genomic_DNA"/>
</dbReference>
<name>G6AIE8_9BACT</name>
<reference evidence="1 2" key="1">
    <citation type="submission" date="2011-10" db="EMBL/GenBank/DDBJ databases">
        <title>The Genome Sequence of Prevotella histicola F0411.</title>
        <authorList>
            <consortium name="The Broad Institute Genome Sequencing Platform"/>
            <person name="Earl A."/>
            <person name="Ward D."/>
            <person name="Feldgarden M."/>
            <person name="Gevers D."/>
            <person name="Izard J."/>
            <person name="Ganesan A."/>
            <person name="Blanton J.M."/>
            <person name="Baranova O.V."/>
            <person name="Tanner A.C."/>
            <person name="Mathney J.M.J."/>
            <person name="Dewhirst F.E."/>
            <person name="Young S.K."/>
            <person name="Zeng Q."/>
            <person name="Gargeya S."/>
            <person name="Fitzgerald M."/>
            <person name="Haas B."/>
            <person name="Abouelleil A."/>
            <person name="Alvarado L."/>
            <person name="Arachchi H.M."/>
            <person name="Berlin A."/>
            <person name="Brown A."/>
            <person name="Chapman S.B."/>
            <person name="Chen Z."/>
            <person name="Dunbar C."/>
            <person name="Freedman E."/>
            <person name="Gearin G."/>
            <person name="Gellesch M."/>
            <person name="Goldberg J."/>
            <person name="Griggs A."/>
            <person name="Gujja S."/>
            <person name="Heiman D."/>
            <person name="Howarth C."/>
            <person name="Larson L."/>
            <person name="Lui A."/>
            <person name="MacDonald P.J.P."/>
            <person name="Montmayeur A."/>
            <person name="Murphy C."/>
            <person name="Neiman D."/>
            <person name="Pearson M."/>
            <person name="Priest M."/>
            <person name="Roberts A."/>
            <person name="Saif S."/>
            <person name="Shea T."/>
            <person name="Shenoy N."/>
            <person name="Sisk P."/>
            <person name="Stolte C."/>
            <person name="Sykes S."/>
            <person name="Wortman J."/>
            <person name="Nusbaum C."/>
            <person name="Birren B."/>
        </authorList>
    </citation>
    <scope>NUCLEOTIDE SEQUENCE [LARGE SCALE GENOMIC DNA]</scope>
    <source>
        <strain evidence="1 2">F0411</strain>
    </source>
</reference>
<dbReference type="AlphaFoldDB" id="G6AIE8"/>
<evidence type="ECO:0000313" key="1">
    <source>
        <dbReference type="EMBL" id="EHG15574.1"/>
    </source>
</evidence>
<protein>
    <submittedName>
        <fullName evidence="1">Uncharacterized protein</fullName>
    </submittedName>
</protein>
<proteinExistence type="predicted"/>
<dbReference type="Proteomes" id="UP000004597">
    <property type="component" value="Unassembled WGS sequence"/>
</dbReference>
<dbReference type="HOGENOM" id="CLU_3102200_0_0_10"/>
<keyword evidence="2" id="KW-1185">Reference proteome</keyword>
<accession>G6AIE8</accession>
<evidence type="ECO:0000313" key="2">
    <source>
        <dbReference type="Proteomes" id="UP000004597"/>
    </source>
</evidence>
<sequence length="51" mass="6448">MRYYIYTHANIHLIIETDKYIQMFLMIKIKREKSKRLNTLTYTYTFIYLSY</sequence>
<gene>
    <name evidence="1" type="ORF">HMPREF9138_01875</name>
</gene>
<dbReference type="STRING" id="857291.HMPREF9138_01875"/>
<comment type="caution">
    <text evidence="1">The sequence shown here is derived from an EMBL/GenBank/DDBJ whole genome shotgun (WGS) entry which is preliminary data.</text>
</comment>